<organism evidence="2 3">
    <name type="scientific">Geodermatophilus ruber</name>
    <dbReference type="NCBI Taxonomy" id="504800"/>
    <lineage>
        <taxon>Bacteria</taxon>
        <taxon>Bacillati</taxon>
        <taxon>Actinomycetota</taxon>
        <taxon>Actinomycetes</taxon>
        <taxon>Geodermatophilales</taxon>
        <taxon>Geodermatophilaceae</taxon>
        <taxon>Geodermatophilus</taxon>
    </lineage>
</organism>
<reference evidence="2 3" key="1">
    <citation type="submission" date="2016-10" db="EMBL/GenBank/DDBJ databases">
        <authorList>
            <person name="de Groot N.N."/>
        </authorList>
    </citation>
    <scope>NUCLEOTIDE SEQUENCE [LARGE SCALE GENOMIC DNA]</scope>
    <source>
        <strain evidence="2 3">DSM 45317</strain>
    </source>
</reference>
<dbReference type="STRING" id="504800.SAMN04488085_101542"/>
<protein>
    <recommendedName>
        <fullName evidence="4">DUF3040 domain-containing protein</fullName>
    </recommendedName>
</protein>
<accession>A0A1I3ZH23</accession>
<gene>
    <name evidence="2" type="ORF">SAMN04488085_101542</name>
</gene>
<keyword evidence="1" id="KW-0472">Membrane</keyword>
<evidence type="ECO:0008006" key="4">
    <source>
        <dbReference type="Google" id="ProtNLM"/>
    </source>
</evidence>
<feature type="transmembrane region" description="Helical" evidence="1">
    <location>
        <begin position="50"/>
        <end position="69"/>
    </location>
</feature>
<evidence type="ECO:0000313" key="3">
    <source>
        <dbReference type="Proteomes" id="UP000199152"/>
    </source>
</evidence>
<proteinExistence type="predicted"/>
<dbReference type="AlphaFoldDB" id="A0A1I3ZH23"/>
<name>A0A1I3ZH23_9ACTN</name>
<keyword evidence="1" id="KW-0812">Transmembrane</keyword>
<dbReference type="RefSeq" id="WP_143087057.1">
    <property type="nucleotide sequence ID" value="NZ_FOSW01000001.1"/>
</dbReference>
<dbReference type="OrthoDB" id="5197071at2"/>
<dbReference type="Proteomes" id="UP000199152">
    <property type="component" value="Unassembled WGS sequence"/>
</dbReference>
<dbReference type="InParanoid" id="A0A1I3ZH23"/>
<keyword evidence="1" id="KW-1133">Transmembrane helix</keyword>
<sequence>MDDDPELRCLGAEIERDDPELAALLNAGPGAVAYGALPDDAVPAGRRWPWFRLACWWLAFASIPLAIAATVLIGPVAFGVIGIALALASPLVVCWWAAPPEEP</sequence>
<keyword evidence="3" id="KW-1185">Reference proteome</keyword>
<dbReference type="EMBL" id="FOSW01000001">
    <property type="protein sequence ID" value="SFK43355.1"/>
    <property type="molecule type" value="Genomic_DNA"/>
</dbReference>
<evidence type="ECO:0000256" key="1">
    <source>
        <dbReference type="SAM" id="Phobius"/>
    </source>
</evidence>
<feature type="transmembrane region" description="Helical" evidence="1">
    <location>
        <begin position="76"/>
        <end position="98"/>
    </location>
</feature>
<evidence type="ECO:0000313" key="2">
    <source>
        <dbReference type="EMBL" id="SFK43355.1"/>
    </source>
</evidence>